<dbReference type="CDD" id="cd13441">
    <property type="entry name" value="CamS_repeat_1"/>
    <property type="match status" value="1"/>
</dbReference>
<sequence length="395" mass="45463">MKRIYVLMVSFLCSLVVLIGCSAPPVPPVQENTTEEEMLTKQLLSNEATSEYYRTMLPYKTSPTRGLVYSRYSKMKNRYDIDTFDLALMRESQSYFDPKEVYFQEGQILTKPIVQQLLAKKMTAVELEKELELDPDYVDIGLNPANDEIINIDGIDVNPVYLAYLLEQNYVVQSEDETVLEGVTIGLALNPYQTWKNELGYDQTIVLDENTLIEKGKEIAQRVIDILRTQEQFETVPIMIGLYIVQEESAVTPGHMVAKTLVGEKNSQIKNWEKVNEKYYLLPDNNTLAFDSNLSNQFSAFKQVIKEYYPHYYGIIGIAHFMDDKLTNLEITVNIDFYGLAEKLSFHQLLAQLIPESFSPEYNIDVVIRSSEEIYGILKRPANEREVTLKLTSWE</sequence>
<dbReference type="EMBL" id="CP071250">
    <property type="protein sequence ID" value="UUF09042.1"/>
    <property type="molecule type" value="Genomic_DNA"/>
</dbReference>
<evidence type="ECO:0000256" key="1">
    <source>
        <dbReference type="SAM" id="SignalP"/>
    </source>
</evidence>
<dbReference type="InterPro" id="IPR011426">
    <property type="entry name" value="CamS"/>
</dbReference>
<dbReference type="AlphaFoldDB" id="A0A9Q9FFW2"/>
<dbReference type="Gene3D" id="3.10.570.10">
    <property type="entry name" value="sex pheromone staph- cam373 precursor domain"/>
    <property type="match status" value="1"/>
</dbReference>
<feature type="signal peptide" evidence="1">
    <location>
        <begin position="1"/>
        <end position="19"/>
    </location>
</feature>
<dbReference type="PROSITE" id="PS51257">
    <property type="entry name" value="PROKAR_LIPOPROTEIN"/>
    <property type="match status" value="1"/>
</dbReference>
<dbReference type="PIRSF" id="PIRSF012509">
    <property type="entry name" value="CamS"/>
    <property type="match status" value="1"/>
</dbReference>
<reference evidence="2" key="1">
    <citation type="submission" date="2021-03" db="EMBL/GenBank/DDBJ databases">
        <title>Comparative Genomics and Metabolomics in the genus Turicibacter.</title>
        <authorList>
            <person name="Maki J."/>
            <person name="Looft T."/>
        </authorList>
    </citation>
    <scope>NUCLEOTIDE SEQUENCE</scope>
    <source>
        <strain evidence="2">ISU324</strain>
    </source>
</reference>
<evidence type="ECO:0000313" key="3">
    <source>
        <dbReference type="Proteomes" id="UP001058072"/>
    </source>
</evidence>
<feature type="chain" id="PRO_5040339140" evidence="1">
    <location>
        <begin position="20"/>
        <end position="395"/>
    </location>
</feature>
<keyword evidence="1" id="KW-0732">Signal</keyword>
<proteinExistence type="predicted"/>
<accession>A0A9Q9FFW2</accession>
<protein>
    <submittedName>
        <fullName evidence="2">CamS family sex pheromone protein</fullName>
    </submittedName>
</protein>
<organism evidence="2 3">
    <name type="scientific">Turicibacter bilis</name>
    <dbReference type="NCBI Taxonomy" id="2735723"/>
    <lineage>
        <taxon>Bacteria</taxon>
        <taxon>Bacillati</taxon>
        <taxon>Bacillota</taxon>
        <taxon>Erysipelotrichia</taxon>
        <taxon>Erysipelotrichales</taxon>
        <taxon>Turicibacteraceae</taxon>
        <taxon>Turicibacter</taxon>
    </lineage>
</organism>
<dbReference type="Proteomes" id="UP001058072">
    <property type="component" value="Chromosome"/>
</dbReference>
<dbReference type="RefSeq" id="WP_212724419.1">
    <property type="nucleotide sequence ID" value="NZ_CP071250.1"/>
</dbReference>
<dbReference type="Pfam" id="PF07537">
    <property type="entry name" value="CamS"/>
    <property type="match status" value="1"/>
</dbReference>
<evidence type="ECO:0000313" key="2">
    <source>
        <dbReference type="EMBL" id="UUF09042.1"/>
    </source>
</evidence>
<name>A0A9Q9FFW2_9FIRM</name>
<gene>
    <name evidence="2" type="ORF">J0J70_03290</name>
</gene>
<dbReference type="CDD" id="cd13440">
    <property type="entry name" value="CamS_repeat_2"/>
    <property type="match status" value="1"/>
</dbReference>